<evidence type="ECO:0000313" key="3">
    <source>
        <dbReference type="Proteomes" id="UP001567538"/>
    </source>
</evidence>
<feature type="compositionally biased region" description="Basic and acidic residues" evidence="1">
    <location>
        <begin position="44"/>
        <end position="64"/>
    </location>
</feature>
<evidence type="ECO:0000313" key="2">
    <source>
        <dbReference type="EMBL" id="KAL1555019.1"/>
    </source>
</evidence>
<feature type="region of interest" description="Disordered" evidence="1">
    <location>
        <begin position="30"/>
        <end position="64"/>
    </location>
</feature>
<dbReference type="Proteomes" id="UP001567538">
    <property type="component" value="Unassembled WGS sequence"/>
</dbReference>
<name>A0ABD1HEZ5_SALDI</name>
<accession>A0ABD1HEZ5</accession>
<gene>
    <name evidence="2" type="ORF">AAHA92_15508</name>
</gene>
<dbReference type="AlphaFoldDB" id="A0ABD1HEZ5"/>
<protein>
    <submittedName>
        <fullName evidence="2">Uncharacterized protein</fullName>
    </submittedName>
</protein>
<keyword evidence="3" id="KW-1185">Reference proteome</keyword>
<evidence type="ECO:0000256" key="1">
    <source>
        <dbReference type="SAM" id="MobiDB-lite"/>
    </source>
</evidence>
<organism evidence="2 3">
    <name type="scientific">Salvia divinorum</name>
    <name type="common">Maria pastora</name>
    <name type="synonym">Diviner's sage</name>
    <dbReference type="NCBI Taxonomy" id="28513"/>
    <lineage>
        <taxon>Eukaryota</taxon>
        <taxon>Viridiplantae</taxon>
        <taxon>Streptophyta</taxon>
        <taxon>Embryophyta</taxon>
        <taxon>Tracheophyta</taxon>
        <taxon>Spermatophyta</taxon>
        <taxon>Magnoliopsida</taxon>
        <taxon>eudicotyledons</taxon>
        <taxon>Gunneridae</taxon>
        <taxon>Pentapetalae</taxon>
        <taxon>asterids</taxon>
        <taxon>lamiids</taxon>
        <taxon>Lamiales</taxon>
        <taxon>Lamiaceae</taxon>
        <taxon>Nepetoideae</taxon>
        <taxon>Mentheae</taxon>
        <taxon>Salviinae</taxon>
        <taxon>Salvia</taxon>
        <taxon>Salvia subgen. Calosphace</taxon>
    </lineage>
</organism>
<dbReference type="EMBL" id="JBEAFC010000006">
    <property type="protein sequence ID" value="KAL1555019.1"/>
    <property type="molecule type" value="Genomic_DNA"/>
</dbReference>
<comment type="caution">
    <text evidence="2">The sequence shown here is derived from an EMBL/GenBank/DDBJ whole genome shotgun (WGS) entry which is preliminary data.</text>
</comment>
<proteinExistence type="predicted"/>
<sequence>MTLMYLQDYYVNATTDELMEMLKQDLSPRRLGKSGVVGQQGRESAVHEKKTQCHMETEHSTMEEKRQMVFITMRLTRKLEMLQTVSPP</sequence>
<reference evidence="2 3" key="1">
    <citation type="submission" date="2024-06" db="EMBL/GenBank/DDBJ databases">
        <title>A chromosome level genome sequence of Diviner's sage (Salvia divinorum).</title>
        <authorList>
            <person name="Ford S.A."/>
            <person name="Ro D.-K."/>
            <person name="Ness R.W."/>
            <person name="Phillips M.A."/>
        </authorList>
    </citation>
    <scope>NUCLEOTIDE SEQUENCE [LARGE SCALE GENOMIC DNA]</scope>
    <source>
        <strain evidence="2">SAF-2024a</strain>
        <tissue evidence="2">Leaf</tissue>
    </source>
</reference>